<feature type="transmembrane region" description="Helical" evidence="1">
    <location>
        <begin position="103"/>
        <end position="121"/>
    </location>
</feature>
<name>A0A2P2BMY5_9FIRM</name>
<gene>
    <name evidence="2" type="ORF">FRIFI_0198</name>
</gene>
<feature type="transmembrane region" description="Helical" evidence="1">
    <location>
        <begin position="79"/>
        <end position="97"/>
    </location>
</feature>
<keyword evidence="1" id="KW-0812">Transmembrane</keyword>
<dbReference type="RefSeq" id="WP_092922609.1">
    <property type="nucleotide sequence ID" value="NZ_FJTZ01000011.1"/>
</dbReference>
<evidence type="ECO:0000313" key="2">
    <source>
        <dbReference type="EMBL" id="CEI71749.1"/>
    </source>
</evidence>
<dbReference type="AlphaFoldDB" id="A0A2P2BMY5"/>
<protein>
    <submittedName>
        <fullName evidence="2">Uncharacterized protein</fullName>
    </submittedName>
</protein>
<reference evidence="2 3" key="1">
    <citation type="submission" date="2014-09" db="EMBL/GenBank/DDBJ databases">
        <authorList>
            <person name="Hornung B.V."/>
        </authorList>
    </citation>
    <scope>NUCLEOTIDE SEQUENCE [LARGE SCALE GENOMIC DNA]</scope>
    <source>
        <strain evidence="2 3">FRIFI</strain>
    </source>
</reference>
<accession>A0A2P2BMY5</accession>
<evidence type="ECO:0000313" key="3">
    <source>
        <dbReference type="Proteomes" id="UP000245695"/>
    </source>
</evidence>
<dbReference type="KEGG" id="rhom:FRIFI_0198"/>
<dbReference type="Proteomes" id="UP000245695">
    <property type="component" value="Chromosome 1"/>
</dbReference>
<sequence>MLSKIDIIEEFSKNINIYPFKKENLKENSINLSASSCAWNTSHGDIFIDKNGEVRAYDSSKSQNSKQCNLDKTKRVGKIIFILLIFYGVFYLSDFFFKHTINTLVHSSWFIWSYAFFIVNIN</sequence>
<dbReference type="EMBL" id="LN650648">
    <property type="protein sequence ID" value="CEI71749.1"/>
    <property type="molecule type" value="Genomic_DNA"/>
</dbReference>
<keyword evidence="3" id="KW-1185">Reference proteome</keyword>
<keyword evidence="1" id="KW-1133">Transmembrane helix</keyword>
<organism evidence="2 3">
    <name type="scientific">Romboutsia hominis</name>
    <dbReference type="NCBI Taxonomy" id="1507512"/>
    <lineage>
        <taxon>Bacteria</taxon>
        <taxon>Bacillati</taxon>
        <taxon>Bacillota</taxon>
        <taxon>Clostridia</taxon>
        <taxon>Peptostreptococcales</taxon>
        <taxon>Peptostreptococcaceae</taxon>
        <taxon>Romboutsia</taxon>
    </lineage>
</organism>
<keyword evidence="1" id="KW-0472">Membrane</keyword>
<evidence type="ECO:0000256" key="1">
    <source>
        <dbReference type="SAM" id="Phobius"/>
    </source>
</evidence>
<proteinExistence type="predicted"/>